<sequence length="407" mass="44797">MSPPADTDPTERFFALLAESLAAGTLAKLVLGKYHGPEPELQRLTARPVQLRGQPHLSFVYTHRTKDITKNHPLDEAIALLRGLAGPAFSHAHLLTTAEDVQLLFSRKGKPALVRRPTAQAREAANTHDREKHRFLDLQRPFLRELGVTDAQHKLVPAMSRKWKQINKFVEVLDHAFDGSPLAGGTAPVRVLDFGSGKGYLTFAVHDYLTHTRGRPALVTGVELRDDMVQLCEGAARRLGLDGLHFQRGDVGSVETGATDVMIALHACDTATDHALHRGITAGASIILSAPCCHKQIRPQMKSPSLLQPMLQHGIHLGQQAEMVTDSLRALLLEAHGYATQVFEFISLEHTSKNKMILAVKRATPLPAARRQALRSQIAEIKAFYGITEHCLESLLDRTHPLETEPA</sequence>
<dbReference type="Proteomes" id="UP001056201">
    <property type="component" value="Chromosome 2"/>
</dbReference>
<dbReference type="Gene3D" id="3.40.50.150">
    <property type="entry name" value="Vaccinia Virus protein VP39"/>
    <property type="match status" value="1"/>
</dbReference>
<dbReference type="GO" id="GO:0008168">
    <property type="term" value="F:methyltransferase activity"/>
    <property type="evidence" value="ECO:0007669"/>
    <property type="project" value="UniProtKB-KW"/>
</dbReference>
<evidence type="ECO:0000259" key="1">
    <source>
        <dbReference type="Pfam" id="PF13679"/>
    </source>
</evidence>
<proteinExistence type="predicted"/>
<gene>
    <name evidence="2" type="ORF">MW290_27665</name>
</gene>
<protein>
    <submittedName>
        <fullName evidence="2">SAM-dependent methyltransferase</fullName>
    </submittedName>
</protein>
<accession>A0ABY4SB83</accession>
<dbReference type="PANTHER" id="PTHR13369">
    <property type="match status" value="1"/>
</dbReference>
<dbReference type="InterPro" id="IPR029063">
    <property type="entry name" value="SAM-dependent_MTases_sf"/>
</dbReference>
<name>A0ABY4SB83_AQUTE</name>
<feature type="domain" description="Methyltransferase" evidence="1">
    <location>
        <begin position="161"/>
        <end position="299"/>
    </location>
</feature>
<dbReference type="Pfam" id="PF13679">
    <property type="entry name" value="Methyltransf_32"/>
    <property type="match status" value="1"/>
</dbReference>
<reference evidence="2" key="1">
    <citation type="submission" date="2022-05" db="EMBL/GenBank/DDBJ databases">
        <title>An RpoN-dependent PEP-CTERM gene is involved in floc formation of an Aquincola tertiaricarbonis strain.</title>
        <authorList>
            <person name="Qiu D."/>
            <person name="Xia M."/>
        </authorList>
    </citation>
    <scope>NUCLEOTIDE SEQUENCE</scope>
    <source>
        <strain evidence="2">RN12</strain>
    </source>
</reference>
<dbReference type="InterPro" id="IPR025714">
    <property type="entry name" value="Methyltranfer_dom"/>
</dbReference>
<keyword evidence="3" id="KW-1185">Reference proteome</keyword>
<organism evidence="2 3">
    <name type="scientific">Aquincola tertiaricarbonis</name>
    <dbReference type="NCBI Taxonomy" id="391953"/>
    <lineage>
        <taxon>Bacteria</taxon>
        <taxon>Pseudomonadati</taxon>
        <taxon>Pseudomonadota</taxon>
        <taxon>Betaproteobacteria</taxon>
        <taxon>Burkholderiales</taxon>
        <taxon>Sphaerotilaceae</taxon>
        <taxon>Aquincola</taxon>
    </lineage>
</organism>
<dbReference type="PANTHER" id="PTHR13369:SF3">
    <property type="entry name" value="METHYLTRANSFERASE DOMAIN-CONTAINING PROTEIN"/>
    <property type="match status" value="1"/>
</dbReference>
<dbReference type="CDD" id="cd02440">
    <property type="entry name" value="AdoMet_MTases"/>
    <property type="match status" value="1"/>
</dbReference>
<dbReference type="RefSeq" id="WP_250197576.1">
    <property type="nucleotide sequence ID" value="NZ_CP097636.1"/>
</dbReference>
<dbReference type="GO" id="GO:0032259">
    <property type="term" value="P:methylation"/>
    <property type="evidence" value="ECO:0007669"/>
    <property type="project" value="UniProtKB-KW"/>
</dbReference>
<keyword evidence="2" id="KW-0489">Methyltransferase</keyword>
<dbReference type="SUPFAM" id="SSF53335">
    <property type="entry name" value="S-adenosyl-L-methionine-dependent methyltransferases"/>
    <property type="match status" value="1"/>
</dbReference>
<evidence type="ECO:0000313" key="2">
    <source>
        <dbReference type="EMBL" id="URI09347.1"/>
    </source>
</evidence>
<keyword evidence="2" id="KW-0808">Transferase</keyword>
<dbReference type="EMBL" id="CP097636">
    <property type="protein sequence ID" value="URI09347.1"/>
    <property type="molecule type" value="Genomic_DNA"/>
</dbReference>
<evidence type="ECO:0000313" key="3">
    <source>
        <dbReference type="Proteomes" id="UP001056201"/>
    </source>
</evidence>